<evidence type="ECO:0000256" key="2">
    <source>
        <dbReference type="ARBA" id="ARBA00006991"/>
    </source>
</evidence>
<dbReference type="FunFam" id="3.30.160.60:FF:000032">
    <property type="entry name" value="Krueppel-like factor 4"/>
    <property type="match status" value="1"/>
</dbReference>
<keyword evidence="6" id="KW-0862">Zinc</keyword>
<dbReference type="Pfam" id="PF13912">
    <property type="entry name" value="zf-C2H2_6"/>
    <property type="match status" value="2"/>
</dbReference>
<evidence type="ECO:0000256" key="1">
    <source>
        <dbReference type="ARBA" id="ARBA00004123"/>
    </source>
</evidence>
<evidence type="ECO:0000259" key="13">
    <source>
        <dbReference type="PROSITE" id="PS50157"/>
    </source>
</evidence>
<feature type="domain" description="C2H2-type" evidence="13">
    <location>
        <begin position="103"/>
        <end position="130"/>
    </location>
</feature>
<evidence type="ECO:0000313" key="14">
    <source>
        <dbReference type="EnsemblMetazoa" id="MESCA006860-PA"/>
    </source>
</evidence>
<dbReference type="InterPro" id="IPR013087">
    <property type="entry name" value="Znf_C2H2_type"/>
</dbReference>
<dbReference type="Gene3D" id="3.30.160.60">
    <property type="entry name" value="Classic Zinc Finger"/>
    <property type="match status" value="7"/>
</dbReference>
<reference evidence="15" key="1">
    <citation type="submission" date="2013-02" db="EMBL/GenBank/DDBJ databases">
        <authorList>
            <person name="Hughes D."/>
        </authorList>
    </citation>
    <scope>NUCLEOTIDE SEQUENCE</scope>
    <source>
        <strain>Durham</strain>
        <strain evidence="15">NC isolate 2 -- Noor lab</strain>
    </source>
</reference>
<dbReference type="AlphaFoldDB" id="T1GT40"/>
<dbReference type="HOGENOM" id="CLU_002678_82_1_1"/>
<evidence type="ECO:0000256" key="12">
    <source>
        <dbReference type="SAM" id="MobiDB-lite"/>
    </source>
</evidence>
<dbReference type="OMA" id="HKTIEPD"/>
<dbReference type="Proteomes" id="UP000015102">
    <property type="component" value="Unassembled WGS sequence"/>
</dbReference>
<evidence type="ECO:0000256" key="10">
    <source>
        <dbReference type="ARBA" id="ARBA00023242"/>
    </source>
</evidence>
<feature type="domain" description="C2H2-type" evidence="13">
    <location>
        <begin position="252"/>
        <end position="279"/>
    </location>
</feature>
<keyword evidence="9" id="KW-0804">Transcription</keyword>
<dbReference type="FunFam" id="3.30.160.60:FF:001049">
    <property type="entry name" value="zinc finger protein 319"/>
    <property type="match status" value="1"/>
</dbReference>
<reference evidence="14" key="2">
    <citation type="submission" date="2015-06" db="UniProtKB">
        <authorList>
            <consortium name="EnsemblMetazoa"/>
        </authorList>
    </citation>
    <scope>IDENTIFICATION</scope>
</reference>
<evidence type="ECO:0000256" key="4">
    <source>
        <dbReference type="ARBA" id="ARBA00022737"/>
    </source>
</evidence>
<organism evidence="14 15">
    <name type="scientific">Megaselia scalaris</name>
    <name type="common">Humpbacked fly</name>
    <name type="synonym">Phora scalaris</name>
    <dbReference type="NCBI Taxonomy" id="36166"/>
    <lineage>
        <taxon>Eukaryota</taxon>
        <taxon>Metazoa</taxon>
        <taxon>Ecdysozoa</taxon>
        <taxon>Arthropoda</taxon>
        <taxon>Hexapoda</taxon>
        <taxon>Insecta</taxon>
        <taxon>Pterygota</taxon>
        <taxon>Neoptera</taxon>
        <taxon>Endopterygota</taxon>
        <taxon>Diptera</taxon>
        <taxon>Brachycera</taxon>
        <taxon>Muscomorpha</taxon>
        <taxon>Platypezoidea</taxon>
        <taxon>Phoridae</taxon>
        <taxon>Megaseliini</taxon>
        <taxon>Megaselia</taxon>
    </lineage>
</organism>
<keyword evidence="10" id="KW-0539">Nucleus</keyword>
<feature type="domain" description="C2H2-type" evidence="13">
    <location>
        <begin position="159"/>
        <end position="187"/>
    </location>
</feature>
<evidence type="ECO:0000256" key="8">
    <source>
        <dbReference type="ARBA" id="ARBA00023125"/>
    </source>
</evidence>
<dbReference type="GO" id="GO:0000981">
    <property type="term" value="F:DNA-binding transcription factor activity, RNA polymerase II-specific"/>
    <property type="evidence" value="ECO:0007669"/>
    <property type="project" value="TreeGrafter"/>
</dbReference>
<feature type="domain" description="C2H2-type" evidence="13">
    <location>
        <begin position="131"/>
        <end position="158"/>
    </location>
</feature>
<dbReference type="EMBL" id="CAQQ02001004">
    <property type="status" value="NOT_ANNOTATED_CDS"/>
    <property type="molecule type" value="Genomic_DNA"/>
</dbReference>
<keyword evidence="15" id="KW-1185">Reference proteome</keyword>
<sequence length="516" mass="59323">MGRKRKTKCFSDSSLDDSGISVWEGSGSGEDEGVKPKKKKTTTRQYVCHICDKNFQGTTDLKRHLLIHSDERPHICTVCSRGFRQISSLRSHVASIHSKEKNFECEQCGKKFPIKERLKLHMRIHSGEKPYSCTVCSKTFARGGQLRQHKAVHLKEKHFNCESCSESFSTTFDLKKHKELKHTVKSHNKTTSAISARRDSPNYLKAVIKGDASQHASTKHSRAFDCDICGAKYANKNQLKVHQRKHSGERHYECMVCGDRFAHSTVLKLHYRKHTGEKPFPCPICTDKAIAFTQLAHMKHHMKAIHNQTHPYMCMSCNVFYKTKNQLVVHLEESKKCKDFSKKFEDNEEDSSEASTLSKLRILLAAVFKKISKPQLLLDLGFNRRLIDNVLKDSLETTKQPYVLDDELSDLDCLRLNTMTFLSWVVPAPKMKILRQKNTSPENILEHILNPSKMLAQNEQNISSVSSSPEIVEEKTDEIEILDSDQFTVTVLKRRKMMTTTNMKKNYPHMNFNFIF</sequence>
<name>T1GT40_MEGSC</name>
<keyword evidence="4" id="KW-0677">Repeat</keyword>
<feature type="domain" description="C2H2-type" evidence="13">
    <location>
        <begin position="224"/>
        <end position="251"/>
    </location>
</feature>
<dbReference type="GO" id="GO:0005634">
    <property type="term" value="C:nucleus"/>
    <property type="evidence" value="ECO:0007669"/>
    <property type="project" value="UniProtKB-SubCell"/>
</dbReference>
<dbReference type="STRING" id="36166.T1GT40"/>
<dbReference type="PROSITE" id="PS00028">
    <property type="entry name" value="ZINC_FINGER_C2H2_1"/>
    <property type="match status" value="7"/>
</dbReference>
<dbReference type="GO" id="GO:0003677">
    <property type="term" value="F:DNA binding"/>
    <property type="evidence" value="ECO:0007669"/>
    <property type="project" value="UniProtKB-KW"/>
</dbReference>
<dbReference type="FunFam" id="3.30.160.60:FF:001480">
    <property type="entry name" value="Si:cabz01071911.3"/>
    <property type="match status" value="2"/>
</dbReference>
<evidence type="ECO:0000256" key="9">
    <source>
        <dbReference type="ARBA" id="ARBA00023163"/>
    </source>
</evidence>
<dbReference type="PROSITE" id="PS50157">
    <property type="entry name" value="ZINC_FINGER_C2H2_2"/>
    <property type="match status" value="7"/>
</dbReference>
<evidence type="ECO:0000256" key="6">
    <source>
        <dbReference type="ARBA" id="ARBA00022833"/>
    </source>
</evidence>
<dbReference type="PANTHER" id="PTHR24394:SF48">
    <property type="entry name" value="ZINC FINGER PROTEIN 771"/>
    <property type="match status" value="1"/>
</dbReference>
<dbReference type="Pfam" id="PF00096">
    <property type="entry name" value="zf-C2H2"/>
    <property type="match status" value="3"/>
</dbReference>
<evidence type="ECO:0000256" key="3">
    <source>
        <dbReference type="ARBA" id="ARBA00022723"/>
    </source>
</evidence>
<dbReference type="EMBL" id="CAQQ02001003">
    <property type="status" value="NOT_ANNOTATED_CDS"/>
    <property type="molecule type" value="Genomic_DNA"/>
</dbReference>
<feature type="region of interest" description="Disordered" evidence="12">
    <location>
        <begin position="1"/>
        <end position="37"/>
    </location>
</feature>
<evidence type="ECO:0000256" key="11">
    <source>
        <dbReference type="PROSITE-ProRule" id="PRU00042"/>
    </source>
</evidence>
<dbReference type="SUPFAM" id="SSF57667">
    <property type="entry name" value="beta-beta-alpha zinc fingers"/>
    <property type="match status" value="5"/>
</dbReference>
<accession>T1GT40</accession>
<keyword evidence="3" id="KW-0479">Metal-binding</keyword>
<keyword evidence="5 11" id="KW-0863">Zinc-finger</keyword>
<dbReference type="PANTHER" id="PTHR24394">
    <property type="entry name" value="ZINC FINGER PROTEIN"/>
    <property type="match status" value="1"/>
</dbReference>
<dbReference type="InterPro" id="IPR036236">
    <property type="entry name" value="Znf_C2H2_sf"/>
</dbReference>
<dbReference type="EMBL" id="CAQQ02001002">
    <property type="status" value="NOT_ANNOTATED_CDS"/>
    <property type="molecule type" value="Genomic_DNA"/>
</dbReference>
<keyword evidence="7" id="KW-0805">Transcription regulation</keyword>
<dbReference type="SMART" id="SM00355">
    <property type="entry name" value="ZnF_C2H2"/>
    <property type="match status" value="9"/>
</dbReference>
<evidence type="ECO:0000313" key="15">
    <source>
        <dbReference type="Proteomes" id="UP000015102"/>
    </source>
</evidence>
<dbReference type="EnsemblMetazoa" id="MESCA006860-RA">
    <property type="protein sequence ID" value="MESCA006860-PA"/>
    <property type="gene ID" value="MESCA006860"/>
</dbReference>
<evidence type="ECO:0000256" key="7">
    <source>
        <dbReference type="ARBA" id="ARBA00023015"/>
    </source>
</evidence>
<protein>
    <recommendedName>
        <fullName evidence="13">C2H2-type domain-containing protein</fullName>
    </recommendedName>
</protein>
<comment type="similarity">
    <text evidence="2">Belongs to the krueppel C2H2-type zinc-finger protein family.</text>
</comment>
<feature type="domain" description="C2H2-type" evidence="13">
    <location>
        <begin position="46"/>
        <end position="73"/>
    </location>
</feature>
<dbReference type="GO" id="GO:0008270">
    <property type="term" value="F:zinc ion binding"/>
    <property type="evidence" value="ECO:0007669"/>
    <property type="project" value="UniProtKB-KW"/>
</dbReference>
<comment type="subcellular location">
    <subcellularLocation>
        <location evidence="1">Nucleus</location>
    </subcellularLocation>
</comment>
<proteinExistence type="inferred from homology"/>
<feature type="domain" description="C2H2-type" evidence="13">
    <location>
        <begin position="74"/>
        <end position="102"/>
    </location>
</feature>
<evidence type="ECO:0000256" key="5">
    <source>
        <dbReference type="ARBA" id="ARBA00022771"/>
    </source>
</evidence>
<keyword evidence="8" id="KW-0238">DNA-binding</keyword>